<gene>
    <name evidence="1" type="ORF">D2U88_09630</name>
    <name evidence="2" type="ORF">FQ019_09555</name>
</gene>
<dbReference type="EMBL" id="QXFJ01000023">
    <property type="protein sequence ID" value="RIV70618.1"/>
    <property type="molecule type" value="Genomic_DNA"/>
</dbReference>
<dbReference type="Proteomes" id="UP000284189">
    <property type="component" value="Unassembled WGS sequence"/>
</dbReference>
<name>A0A418N6W3_9FLAO</name>
<keyword evidence="4" id="KW-1185">Reference proteome</keyword>
<reference evidence="1 3" key="1">
    <citation type="submission" date="2018-08" db="EMBL/GenBank/DDBJ databases">
        <title>Proposal of Muricauda 72 sp.nov. and Muricauda NH166 sp.nov., isolated from seawater.</title>
        <authorList>
            <person name="Cheng H."/>
            <person name="Wu Y.-H."/>
            <person name="Guo L.-L."/>
            <person name="Xu X.-W."/>
        </authorList>
    </citation>
    <scope>NUCLEOTIDE SEQUENCE [LARGE SCALE GENOMIC DNA]</scope>
    <source>
        <strain evidence="1 3">NH166</strain>
    </source>
</reference>
<dbReference type="OrthoDB" id="9955108at2"/>
<evidence type="ECO:0000313" key="4">
    <source>
        <dbReference type="Proteomes" id="UP000321528"/>
    </source>
</evidence>
<comment type="caution">
    <text evidence="1">The sequence shown here is derived from an EMBL/GenBank/DDBJ whole genome shotgun (WGS) entry which is preliminary data.</text>
</comment>
<dbReference type="EMBL" id="VNWL01000022">
    <property type="protein sequence ID" value="TXK02053.1"/>
    <property type="molecule type" value="Genomic_DNA"/>
</dbReference>
<evidence type="ECO:0000313" key="2">
    <source>
        <dbReference type="EMBL" id="TXK02053.1"/>
    </source>
</evidence>
<organism evidence="1 3">
    <name type="scientific">Flagellimonas aequoris</name>
    <dbReference type="NCBI Taxonomy" id="2306997"/>
    <lineage>
        <taxon>Bacteria</taxon>
        <taxon>Pseudomonadati</taxon>
        <taxon>Bacteroidota</taxon>
        <taxon>Flavobacteriia</taxon>
        <taxon>Flavobacteriales</taxon>
        <taxon>Flavobacteriaceae</taxon>
        <taxon>Flagellimonas</taxon>
    </lineage>
</organism>
<dbReference type="Proteomes" id="UP000321528">
    <property type="component" value="Unassembled WGS sequence"/>
</dbReference>
<evidence type="ECO:0000313" key="1">
    <source>
        <dbReference type="EMBL" id="RIV70618.1"/>
    </source>
</evidence>
<dbReference type="RefSeq" id="WP_119640242.1">
    <property type="nucleotide sequence ID" value="NZ_QXFJ01000023.1"/>
</dbReference>
<evidence type="ECO:0000313" key="3">
    <source>
        <dbReference type="Proteomes" id="UP000284189"/>
    </source>
</evidence>
<reference evidence="2 4" key="2">
    <citation type="submission" date="2019-07" db="EMBL/GenBank/DDBJ databases">
        <title>Draft genome of two Muricauda strains isolated from deep sea.</title>
        <authorList>
            <person name="Sun C."/>
        </authorList>
    </citation>
    <scope>NUCLEOTIDE SEQUENCE [LARGE SCALE GENOMIC DNA]</scope>
    <source>
        <strain evidence="2 4">NH166</strain>
    </source>
</reference>
<dbReference type="AlphaFoldDB" id="A0A418N6W3"/>
<sequence>MGIFSFLKRKQHNNLIGKYENYVLERKLLSVHCFAPFSNMFSDYHIFQTEKMMKVWDTFFPIAMCGYCSTLDNIINESNEYDSLKQTVRSQFIKGDEIFDDYRSFIDTKNKKIGDTSQLTSLWFSKNFQVYGTEEQRRVANDLKFLNIINLFLKSAYNDKDANFPNYISTTFNGDLKTESGITQYIRLMELYCKKTFGLIKEMLEH</sequence>
<protein>
    <submittedName>
        <fullName evidence="1">Uncharacterized protein</fullName>
    </submittedName>
</protein>
<accession>A0A418N6W3</accession>
<proteinExistence type="predicted"/>